<reference evidence="2 3" key="1">
    <citation type="submission" date="2018-01" db="EMBL/GenBank/DDBJ databases">
        <title>The draft genome of Hanstruepera neustonica JCM19743.</title>
        <authorList>
            <person name="He R.-H."/>
            <person name="Du Z.-J."/>
        </authorList>
    </citation>
    <scope>NUCLEOTIDE SEQUENCE [LARGE SCALE GENOMIC DNA]</scope>
    <source>
        <strain evidence="2 3">JCM19743</strain>
    </source>
</reference>
<organism evidence="2 3">
    <name type="scientific">Hanstruepera neustonica</name>
    <dbReference type="NCBI Taxonomy" id="1445657"/>
    <lineage>
        <taxon>Bacteria</taxon>
        <taxon>Pseudomonadati</taxon>
        <taxon>Bacteroidota</taxon>
        <taxon>Flavobacteriia</taxon>
        <taxon>Flavobacteriales</taxon>
        <taxon>Flavobacteriaceae</taxon>
        <taxon>Hanstruepera</taxon>
    </lineage>
</organism>
<comment type="caution">
    <text evidence="2">The sequence shown here is derived from an EMBL/GenBank/DDBJ whole genome shotgun (WGS) entry which is preliminary data.</text>
</comment>
<keyword evidence="3" id="KW-1185">Reference proteome</keyword>
<dbReference type="AlphaFoldDB" id="A0A2K1DW80"/>
<accession>A0A2K1DW80</accession>
<proteinExistence type="predicted"/>
<feature type="compositionally biased region" description="Acidic residues" evidence="1">
    <location>
        <begin position="182"/>
        <end position="191"/>
    </location>
</feature>
<dbReference type="RefSeq" id="WP_103052783.1">
    <property type="nucleotide sequence ID" value="NZ_POWF01000009.1"/>
</dbReference>
<evidence type="ECO:0000256" key="1">
    <source>
        <dbReference type="SAM" id="MobiDB-lite"/>
    </source>
</evidence>
<dbReference type="EMBL" id="POWF01000009">
    <property type="protein sequence ID" value="PNQ72296.1"/>
    <property type="molecule type" value="Genomic_DNA"/>
</dbReference>
<evidence type="ECO:0000313" key="3">
    <source>
        <dbReference type="Proteomes" id="UP000236641"/>
    </source>
</evidence>
<dbReference type="PROSITE" id="PS51257">
    <property type="entry name" value="PROKAR_LIPOPROTEIN"/>
    <property type="match status" value="1"/>
</dbReference>
<name>A0A2K1DW80_9FLAO</name>
<dbReference type="Proteomes" id="UP000236641">
    <property type="component" value="Unassembled WGS sequence"/>
</dbReference>
<feature type="compositionally biased region" description="Acidic residues" evidence="1">
    <location>
        <begin position="211"/>
        <end position="226"/>
    </location>
</feature>
<dbReference type="OrthoDB" id="1159446at2"/>
<protein>
    <submittedName>
        <fullName evidence="2">Uncharacterized protein</fullName>
    </submittedName>
</protein>
<gene>
    <name evidence="2" type="ORF">C1T31_12135</name>
</gene>
<evidence type="ECO:0000313" key="2">
    <source>
        <dbReference type="EMBL" id="PNQ72296.1"/>
    </source>
</evidence>
<feature type="region of interest" description="Disordered" evidence="1">
    <location>
        <begin position="139"/>
        <end position="234"/>
    </location>
</feature>
<sequence length="305" mass="33313">MRQLIALFLLVLSVVSCDDGDIITVELDFDDTLLTCGELVFYNIKEEPYESLSLKITSPETTLESLIEVDDNGELISTQEVFEINGSTNQFNYRSYSGDPSNLFCNDVPPSNVLITQDMNSTSGTAIIDISLIEDDNDGIPAELEDINGNGDLTDDDTDGDGLPNYIDVDDDGDNVLTSAEIDSDNIDGDDNPLTNPLDTDGDGTPNHLDTDDDDDGVNTIDEENVTQDNNPANDFTDPAIADYLNPDVSSFVAATAYRAHTIRQEFTIEITVDASFPTLNYDSLNFGTLEDSRLTATRLVTPEF</sequence>